<reference evidence="2 3" key="1">
    <citation type="submission" date="2019-03" db="EMBL/GenBank/DDBJ databases">
        <title>Genomic Encyclopedia of Type Strains, Phase IV (KMG-IV): sequencing the most valuable type-strain genomes for metagenomic binning, comparative biology and taxonomic classification.</title>
        <authorList>
            <person name="Goeker M."/>
        </authorList>
    </citation>
    <scope>NUCLEOTIDE SEQUENCE [LARGE SCALE GENOMIC DNA]</scope>
    <source>
        <strain evidence="2 3">DSM 25488</strain>
    </source>
</reference>
<dbReference type="PROSITE" id="PS51704">
    <property type="entry name" value="GP_PDE"/>
    <property type="match status" value="1"/>
</dbReference>
<dbReference type="Gene3D" id="3.20.20.190">
    <property type="entry name" value="Phosphatidylinositol (PI) phosphodiesterase"/>
    <property type="match status" value="1"/>
</dbReference>
<dbReference type="InterPro" id="IPR017946">
    <property type="entry name" value="PLC-like_Pdiesterase_TIM-brl"/>
</dbReference>
<dbReference type="Proteomes" id="UP000295724">
    <property type="component" value="Unassembled WGS sequence"/>
</dbReference>
<protein>
    <submittedName>
        <fullName evidence="2">Glycerophosphoryl diester phosphodiesterase</fullName>
    </submittedName>
</protein>
<dbReference type="InterPro" id="IPR030395">
    <property type="entry name" value="GP_PDE_dom"/>
</dbReference>
<dbReference type="SUPFAM" id="SSF51695">
    <property type="entry name" value="PLC-like phosphodiesterases"/>
    <property type="match status" value="1"/>
</dbReference>
<dbReference type="Pfam" id="PF03009">
    <property type="entry name" value="GDPD"/>
    <property type="match status" value="1"/>
</dbReference>
<feature type="domain" description="GP-PDE" evidence="1">
    <location>
        <begin position="21"/>
        <end position="247"/>
    </location>
</feature>
<gene>
    <name evidence="2" type="ORF">C8D91_2772</name>
</gene>
<dbReference type="OrthoDB" id="5901192at2"/>
<dbReference type="PANTHER" id="PTHR46211">
    <property type="entry name" value="GLYCEROPHOSPHORYL DIESTER PHOSPHODIESTERASE"/>
    <property type="match status" value="1"/>
</dbReference>
<evidence type="ECO:0000259" key="1">
    <source>
        <dbReference type="PROSITE" id="PS51704"/>
    </source>
</evidence>
<proteinExistence type="predicted"/>
<sequence length="247" mass="28881">MNFLLLLGFFCVMTSNAENKIQMIAHAGGGYDGHNYSNSIEALNGSYQGGFRYIEMDFSWTSDQQLVCLHDWDKTFKKIFKKKIKQAVSYAEFKQLVEEHPDFRSCTLDSLAQWLSNKPDVRIITDIKYDNLQGIRLIIEKYPELKSQLIPQFYQPEEYPILKDMGFKDLIWILYQYKGSKQSVIELSRPMELFAVSMRTSQAKNKTLQKLLKHHRIFVYTINDENSKIKLLENYGVTGLYTDFLAH</sequence>
<accession>A0A4R6XC63</accession>
<comment type="caution">
    <text evidence="2">The sequence shown here is derived from an EMBL/GenBank/DDBJ whole genome shotgun (WGS) entry which is preliminary data.</text>
</comment>
<dbReference type="PANTHER" id="PTHR46211:SF1">
    <property type="entry name" value="GLYCEROPHOSPHODIESTER PHOSPHODIESTERASE, CYTOPLASMIC"/>
    <property type="match status" value="1"/>
</dbReference>
<dbReference type="EMBL" id="SNZB01000007">
    <property type="protein sequence ID" value="TDR16865.1"/>
    <property type="molecule type" value="Genomic_DNA"/>
</dbReference>
<name>A0A4R6XC63_9GAMM</name>
<evidence type="ECO:0000313" key="2">
    <source>
        <dbReference type="EMBL" id="TDR16865.1"/>
    </source>
</evidence>
<organism evidence="2 3">
    <name type="scientific">Marinicella litoralis</name>
    <dbReference type="NCBI Taxonomy" id="644220"/>
    <lineage>
        <taxon>Bacteria</taxon>
        <taxon>Pseudomonadati</taxon>
        <taxon>Pseudomonadota</taxon>
        <taxon>Gammaproteobacteria</taxon>
        <taxon>Lysobacterales</taxon>
        <taxon>Marinicellaceae</taxon>
        <taxon>Marinicella</taxon>
    </lineage>
</organism>
<keyword evidence="3" id="KW-1185">Reference proteome</keyword>
<dbReference type="GO" id="GO:0008081">
    <property type="term" value="F:phosphoric diester hydrolase activity"/>
    <property type="evidence" value="ECO:0007669"/>
    <property type="project" value="InterPro"/>
</dbReference>
<dbReference type="AlphaFoldDB" id="A0A4R6XC63"/>
<evidence type="ECO:0000313" key="3">
    <source>
        <dbReference type="Proteomes" id="UP000295724"/>
    </source>
</evidence>
<dbReference type="GO" id="GO:0006629">
    <property type="term" value="P:lipid metabolic process"/>
    <property type="evidence" value="ECO:0007669"/>
    <property type="project" value="InterPro"/>
</dbReference>